<evidence type="ECO:0000313" key="3">
    <source>
        <dbReference type="EMBL" id="MBK3518954.1"/>
    </source>
</evidence>
<dbReference type="InterPro" id="IPR029052">
    <property type="entry name" value="Metallo-depent_PP-like"/>
</dbReference>
<organism evidence="3 4">
    <name type="scientific">Carboxylicivirga marina</name>
    <dbReference type="NCBI Taxonomy" id="2800988"/>
    <lineage>
        <taxon>Bacteria</taxon>
        <taxon>Pseudomonadati</taxon>
        <taxon>Bacteroidota</taxon>
        <taxon>Bacteroidia</taxon>
        <taxon>Marinilabiliales</taxon>
        <taxon>Marinilabiliaceae</taxon>
        <taxon>Carboxylicivirga</taxon>
    </lineage>
</organism>
<evidence type="ECO:0000259" key="2">
    <source>
        <dbReference type="Pfam" id="PF00149"/>
    </source>
</evidence>
<feature type="transmembrane region" description="Helical" evidence="1">
    <location>
        <begin position="9"/>
        <end position="26"/>
    </location>
</feature>
<evidence type="ECO:0000256" key="1">
    <source>
        <dbReference type="SAM" id="Phobius"/>
    </source>
</evidence>
<keyword evidence="1" id="KW-0472">Membrane</keyword>
<name>A0ABS1HMQ8_9BACT</name>
<dbReference type="RefSeq" id="WP_200466175.1">
    <property type="nucleotide sequence ID" value="NZ_JAENRR010000047.1"/>
</dbReference>
<comment type="caution">
    <text evidence="3">The sequence shown here is derived from an EMBL/GenBank/DDBJ whole genome shotgun (WGS) entry which is preliminary data.</text>
</comment>
<accession>A0ABS1HMQ8</accession>
<dbReference type="PANTHER" id="PTHR46546:SF4">
    <property type="entry name" value="SHEWANELLA-LIKE PROTEIN PHOSPHATASE 1"/>
    <property type="match status" value="1"/>
</dbReference>
<dbReference type="EMBL" id="JAENRR010000047">
    <property type="protein sequence ID" value="MBK3518954.1"/>
    <property type="molecule type" value="Genomic_DNA"/>
</dbReference>
<proteinExistence type="predicted"/>
<evidence type="ECO:0000313" key="4">
    <source>
        <dbReference type="Proteomes" id="UP000605676"/>
    </source>
</evidence>
<keyword evidence="4" id="KW-1185">Reference proteome</keyword>
<gene>
    <name evidence="3" type="ORF">JIV24_16525</name>
</gene>
<dbReference type="InterPro" id="IPR004843">
    <property type="entry name" value="Calcineurin-like_PHP"/>
</dbReference>
<dbReference type="Gene3D" id="3.60.21.10">
    <property type="match status" value="1"/>
</dbReference>
<protein>
    <submittedName>
        <fullName evidence="3">Metallophosphoesterase</fullName>
    </submittedName>
</protein>
<reference evidence="3 4" key="1">
    <citation type="submission" date="2021-01" db="EMBL/GenBank/DDBJ databases">
        <title>Carboxyliciviraga sp.nov., isolated from coastal sediments.</title>
        <authorList>
            <person name="Lu D."/>
            <person name="Zhang T."/>
        </authorList>
    </citation>
    <scope>NUCLEOTIDE SEQUENCE [LARGE SCALE GENOMIC DNA]</scope>
    <source>
        <strain evidence="3 4">N1Y132</strain>
    </source>
</reference>
<dbReference type="Pfam" id="PF00149">
    <property type="entry name" value="Metallophos"/>
    <property type="match status" value="1"/>
</dbReference>
<keyword evidence="1" id="KW-1133">Transmembrane helix</keyword>
<dbReference type="SUPFAM" id="SSF56300">
    <property type="entry name" value="Metallo-dependent phosphatases"/>
    <property type="match status" value="1"/>
</dbReference>
<keyword evidence="1" id="KW-0812">Transmembrane</keyword>
<dbReference type="PANTHER" id="PTHR46546">
    <property type="entry name" value="SHEWANELLA-LIKE PROTEIN PHOSPHATASE 1"/>
    <property type="match status" value="1"/>
</dbReference>
<feature type="domain" description="Calcineurin-like phosphoesterase" evidence="2">
    <location>
        <begin position="111"/>
        <end position="326"/>
    </location>
</feature>
<dbReference type="Proteomes" id="UP000605676">
    <property type="component" value="Unassembled WGS sequence"/>
</dbReference>
<sequence length="375" mass="42599">MNKSIRKSVLISIVVALAIIVVIKYYQRYITNLVEVELLSDTGISDGPYFMLDNEQVNVKWISNGSLISQNIELSDYINIGSKLNYEFKVEQLLALTQKQSANFSDVENMVVLSDIHGQYDLFIDLLKANNIIDVHGDWNYNKGHLVIIGDAFDRGDKVTETLWHILKLSDQASQEGGKVHYLLGNHDIMVLNADLRYINEKYNVVEDKTGLSYDQLFGKQSLMGQWLRACPVVLRINDIVFNHAGLSMTMVDKHLSIEAINHTFATNIIDNNRDSIRASEQLSLLARSNGPIWYRGYFKDTTLTNESIDSILHHFKAKHIVVGHTSMERVEVLFDNRILAADTSIKKGESGELLFIEDGKFYRAGLDGEKKLLW</sequence>